<feature type="signal peptide" evidence="1">
    <location>
        <begin position="1"/>
        <end position="21"/>
    </location>
</feature>
<evidence type="ECO:0000256" key="1">
    <source>
        <dbReference type="SAM" id="SignalP"/>
    </source>
</evidence>
<dbReference type="AlphaFoldDB" id="A0A412XU99"/>
<dbReference type="EMBL" id="QRZF01000022">
    <property type="protein sequence ID" value="RGV48651.1"/>
    <property type="molecule type" value="Genomic_DNA"/>
</dbReference>
<sequence>MKRRTNILVLASLLWITLSNCIDKFDAKLPDGSVGLLVVEGNIISDSTVVFSLSRTFSLNEESIPGDYNQIVADVSVVGDDGSRIKGVSMGNGRYQVQIGPLNQQIRYGAEIVYEGDTYTSELQHPIETAAIESVTFNQPEDYGNIYIYLSTQAAKGNEPAYYLWSYEEDWEVRTAFYVQWFYDPVTDDVTTYEKAPFARGWTHAESNKTLVGSTESNVTNLIKDKKIYFIASNNLRVSYYYSTLMKQRALSKGEFEYYENKAKLSEDMGGLFTPQPSELPTNITCSNPDKQAIGYVGVNMNVSEYRLYISNSEVQYDNTYDCNLLEDTEGKSNRDLYMEGYRIAYLDMLGYEWAKKGCTDIRDLGATLNKPSFWPLPDRDY</sequence>
<gene>
    <name evidence="2" type="ORF">DWW10_22120</name>
</gene>
<evidence type="ECO:0000313" key="2">
    <source>
        <dbReference type="EMBL" id="RGV48651.1"/>
    </source>
</evidence>
<organism evidence="2 3">
    <name type="scientific">Bacteroides intestinalis</name>
    <dbReference type="NCBI Taxonomy" id="329854"/>
    <lineage>
        <taxon>Bacteria</taxon>
        <taxon>Pseudomonadati</taxon>
        <taxon>Bacteroidota</taxon>
        <taxon>Bacteroidia</taxon>
        <taxon>Bacteroidales</taxon>
        <taxon>Bacteroidaceae</taxon>
        <taxon>Bacteroides</taxon>
    </lineage>
</organism>
<comment type="caution">
    <text evidence="2">The sequence shown here is derived from an EMBL/GenBank/DDBJ whole genome shotgun (WGS) entry which is preliminary data.</text>
</comment>
<evidence type="ECO:0000313" key="3">
    <source>
        <dbReference type="Proteomes" id="UP000283850"/>
    </source>
</evidence>
<dbReference type="RefSeq" id="WP_118421089.1">
    <property type="nucleotide sequence ID" value="NZ_QRZF01000022.1"/>
</dbReference>
<dbReference type="InterPro" id="IPR025345">
    <property type="entry name" value="DUF4249"/>
</dbReference>
<accession>A0A412XU99</accession>
<protein>
    <submittedName>
        <fullName evidence="2">DUF4249 domain-containing protein</fullName>
    </submittedName>
</protein>
<reference evidence="2 3" key="1">
    <citation type="submission" date="2018-08" db="EMBL/GenBank/DDBJ databases">
        <title>A genome reference for cultivated species of the human gut microbiota.</title>
        <authorList>
            <person name="Zou Y."/>
            <person name="Xue W."/>
            <person name="Luo G."/>
        </authorList>
    </citation>
    <scope>NUCLEOTIDE SEQUENCE [LARGE SCALE GENOMIC DNA]</scope>
    <source>
        <strain evidence="2 3">AF14-32</strain>
    </source>
</reference>
<feature type="chain" id="PRO_5019279526" evidence="1">
    <location>
        <begin position="22"/>
        <end position="382"/>
    </location>
</feature>
<dbReference type="Proteomes" id="UP000283850">
    <property type="component" value="Unassembled WGS sequence"/>
</dbReference>
<keyword evidence="1" id="KW-0732">Signal</keyword>
<name>A0A412XU99_9BACE</name>
<dbReference type="Pfam" id="PF14054">
    <property type="entry name" value="DUF4249"/>
    <property type="match status" value="1"/>
</dbReference>
<proteinExistence type="predicted"/>